<name>A0ACB8UE14_9APHY</name>
<evidence type="ECO:0000313" key="1">
    <source>
        <dbReference type="EMBL" id="KAI0092617.1"/>
    </source>
</evidence>
<reference evidence="1" key="1">
    <citation type="journal article" date="2021" name="Environ. Microbiol.">
        <title>Gene family expansions and transcriptome signatures uncover fungal adaptations to wood decay.</title>
        <authorList>
            <person name="Hage H."/>
            <person name="Miyauchi S."/>
            <person name="Viragh M."/>
            <person name="Drula E."/>
            <person name="Min B."/>
            <person name="Chaduli D."/>
            <person name="Navarro D."/>
            <person name="Favel A."/>
            <person name="Norest M."/>
            <person name="Lesage-Meessen L."/>
            <person name="Balint B."/>
            <person name="Merenyi Z."/>
            <person name="de Eugenio L."/>
            <person name="Morin E."/>
            <person name="Martinez A.T."/>
            <person name="Baldrian P."/>
            <person name="Stursova M."/>
            <person name="Martinez M.J."/>
            <person name="Novotny C."/>
            <person name="Magnuson J.K."/>
            <person name="Spatafora J.W."/>
            <person name="Maurice S."/>
            <person name="Pangilinan J."/>
            <person name="Andreopoulos W."/>
            <person name="LaButti K."/>
            <person name="Hundley H."/>
            <person name="Na H."/>
            <person name="Kuo A."/>
            <person name="Barry K."/>
            <person name="Lipzen A."/>
            <person name="Henrissat B."/>
            <person name="Riley R."/>
            <person name="Ahrendt S."/>
            <person name="Nagy L.G."/>
            <person name="Grigoriev I.V."/>
            <person name="Martin F."/>
            <person name="Rosso M.N."/>
        </authorList>
    </citation>
    <scope>NUCLEOTIDE SEQUENCE</scope>
    <source>
        <strain evidence="1">CBS 384.51</strain>
    </source>
</reference>
<dbReference type="Proteomes" id="UP001055072">
    <property type="component" value="Unassembled WGS sequence"/>
</dbReference>
<evidence type="ECO:0000313" key="2">
    <source>
        <dbReference type="Proteomes" id="UP001055072"/>
    </source>
</evidence>
<organism evidence="1 2">
    <name type="scientific">Irpex rosettiformis</name>
    <dbReference type="NCBI Taxonomy" id="378272"/>
    <lineage>
        <taxon>Eukaryota</taxon>
        <taxon>Fungi</taxon>
        <taxon>Dikarya</taxon>
        <taxon>Basidiomycota</taxon>
        <taxon>Agaricomycotina</taxon>
        <taxon>Agaricomycetes</taxon>
        <taxon>Polyporales</taxon>
        <taxon>Irpicaceae</taxon>
        <taxon>Irpex</taxon>
    </lineage>
</organism>
<comment type="caution">
    <text evidence="1">The sequence shown here is derived from an EMBL/GenBank/DDBJ whole genome shotgun (WGS) entry which is preliminary data.</text>
</comment>
<accession>A0ACB8UE14</accession>
<sequence length="316" mass="34891">MSADEERQSSGAAWLWRFVRNLPRNAWHKYKALGVRGKLIVWCLVFFYIALGVFFAVVGADRIAQTMYNVAQRISHLQFGWMILVVAMIIISFPPFTGFTTTVTLCGFAYGMKGFFVASAGTLVGSAVAFSVLRWLFSARLRKWVATNEKWQALESVVRAKGLFLMVLIRASPFPPWAYSNSLFSSISPVALWQFVIATLVVLPRVALHVFIGSRLAAFSDGETRSHMDKQTKILNALVIVLGIVVGILASWLTYRSMQSHIRHLSGISPEVDELAAEAVEDASEGAPLLSQLSSESLDEEGSISTIRPSRPSTSP</sequence>
<keyword evidence="2" id="KW-1185">Reference proteome</keyword>
<dbReference type="EMBL" id="MU274903">
    <property type="protein sequence ID" value="KAI0092617.1"/>
    <property type="molecule type" value="Genomic_DNA"/>
</dbReference>
<gene>
    <name evidence="1" type="ORF">BDY19DRAFT_925242</name>
</gene>
<protein>
    <submittedName>
        <fullName evidence="1">Golgi apparatus membrane protein TVP38</fullName>
    </submittedName>
</protein>
<proteinExistence type="predicted"/>